<dbReference type="EMBL" id="CZCZ02000017">
    <property type="protein sequence ID" value="CAC5345634.1"/>
    <property type="molecule type" value="Genomic_DNA"/>
</dbReference>
<name>A0A6J7ZT31_PLARU</name>
<evidence type="ECO:0000313" key="2">
    <source>
        <dbReference type="Proteomes" id="UP000196521"/>
    </source>
</evidence>
<sequence length="43" mass="5076">MISFLNFLHFILLEQTLEQLTELDNGLAAIWFNQQIVNINIKE</sequence>
<protein>
    <submittedName>
        <fullName evidence="1">Uncharacterized protein</fullName>
    </submittedName>
</protein>
<gene>
    <name evidence="1" type="ORF">PLAN_70211</name>
</gene>
<reference evidence="1" key="1">
    <citation type="submission" date="2020-05" db="EMBL/GenBank/DDBJ databases">
        <authorList>
            <consortium name="Genoscope - CEA"/>
            <person name="William W."/>
        </authorList>
    </citation>
    <scope>NUCLEOTIDE SEQUENCE [LARGE SCALE GENOMIC DNA]</scope>
    <source>
        <strain evidence="1">PCC 7821</strain>
    </source>
</reference>
<organism evidence="1 2">
    <name type="scientific">Planktothrix rubescens CCAP 1459/22</name>
    <dbReference type="NCBI Taxonomy" id="329571"/>
    <lineage>
        <taxon>Bacteria</taxon>
        <taxon>Bacillati</taxon>
        <taxon>Cyanobacteriota</taxon>
        <taxon>Cyanophyceae</taxon>
        <taxon>Oscillatoriophycideae</taxon>
        <taxon>Oscillatoriales</taxon>
        <taxon>Microcoleaceae</taxon>
        <taxon>Planktothrix</taxon>
    </lineage>
</organism>
<keyword evidence="2" id="KW-1185">Reference proteome</keyword>
<evidence type="ECO:0000313" key="1">
    <source>
        <dbReference type="EMBL" id="CAC5345634.1"/>
    </source>
</evidence>
<proteinExistence type="predicted"/>
<comment type="caution">
    <text evidence="1">The sequence shown here is derived from an EMBL/GenBank/DDBJ whole genome shotgun (WGS) entry which is preliminary data.</text>
</comment>
<dbReference type="AlphaFoldDB" id="A0A6J7ZT31"/>
<dbReference type="Proteomes" id="UP000196521">
    <property type="component" value="Unassembled WGS sequence"/>
</dbReference>
<accession>A0A6J7ZT31</accession>